<dbReference type="PANTHER" id="PTHR10783:SF91">
    <property type="entry name" value="PHOSPHATE TRANSPORTER PHO1 HOMOLOG 7-LIKE"/>
    <property type="match status" value="1"/>
</dbReference>
<evidence type="ECO:0000259" key="3">
    <source>
        <dbReference type="PROSITE" id="PS51382"/>
    </source>
</evidence>
<organism evidence="4 5">
    <name type="scientific">Hibiscus trionum</name>
    <name type="common">Flower of an hour</name>
    <dbReference type="NCBI Taxonomy" id="183268"/>
    <lineage>
        <taxon>Eukaryota</taxon>
        <taxon>Viridiplantae</taxon>
        <taxon>Streptophyta</taxon>
        <taxon>Embryophyta</taxon>
        <taxon>Tracheophyta</taxon>
        <taxon>Spermatophyta</taxon>
        <taxon>Magnoliopsida</taxon>
        <taxon>eudicotyledons</taxon>
        <taxon>Gunneridae</taxon>
        <taxon>Pentapetalae</taxon>
        <taxon>rosids</taxon>
        <taxon>malvids</taxon>
        <taxon>Malvales</taxon>
        <taxon>Malvaceae</taxon>
        <taxon>Malvoideae</taxon>
        <taxon>Hibiscus</taxon>
    </lineage>
</organism>
<reference evidence="4" key="1">
    <citation type="submission" date="2023-05" db="EMBL/GenBank/DDBJ databases">
        <title>Genome and transcriptome analyses reveal genes involved in the formation of fine ridges on petal epidermal cells in Hibiscus trionum.</title>
        <authorList>
            <person name="Koshimizu S."/>
            <person name="Masuda S."/>
            <person name="Ishii T."/>
            <person name="Shirasu K."/>
            <person name="Hoshino A."/>
            <person name="Arita M."/>
        </authorList>
    </citation>
    <scope>NUCLEOTIDE SEQUENCE</scope>
    <source>
        <strain evidence="4">Hamamatsu line</strain>
    </source>
</reference>
<evidence type="ECO:0000313" key="4">
    <source>
        <dbReference type="EMBL" id="GMI64020.1"/>
    </source>
</evidence>
<protein>
    <recommendedName>
        <fullName evidence="3">SPX domain-containing protein</fullName>
    </recommendedName>
</protein>
<accession>A0A9W7GQU3</accession>
<feature type="transmembrane region" description="Helical" evidence="2">
    <location>
        <begin position="178"/>
        <end position="199"/>
    </location>
</feature>
<dbReference type="GO" id="GO:0006817">
    <property type="term" value="P:phosphate ion transport"/>
    <property type="evidence" value="ECO:0007669"/>
    <property type="project" value="TreeGrafter"/>
</dbReference>
<proteinExistence type="predicted"/>
<keyword evidence="2" id="KW-0472">Membrane</keyword>
<feature type="transmembrane region" description="Helical" evidence="2">
    <location>
        <begin position="219"/>
        <end position="238"/>
    </location>
</feature>
<dbReference type="Proteomes" id="UP001165190">
    <property type="component" value="Unassembled WGS sequence"/>
</dbReference>
<dbReference type="AlphaFoldDB" id="A0A9W7GQU3"/>
<keyword evidence="2" id="KW-0812">Transmembrane</keyword>
<dbReference type="Pfam" id="PF03105">
    <property type="entry name" value="SPX"/>
    <property type="match status" value="1"/>
</dbReference>
<dbReference type="GO" id="GO:0016036">
    <property type="term" value="P:cellular response to phosphate starvation"/>
    <property type="evidence" value="ECO:0007669"/>
    <property type="project" value="TreeGrafter"/>
</dbReference>
<comment type="caution">
    <text evidence="4">The sequence shown here is derived from an EMBL/GenBank/DDBJ whole genome shotgun (WGS) entry which is preliminary data.</text>
</comment>
<dbReference type="GO" id="GO:0005802">
    <property type="term" value="C:trans-Golgi network"/>
    <property type="evidence" value="ECO:0007669"/>
    <property type="project" value="TreeGrafter"/>
</dbReference>
<dbReference type="PROSITE" id="PS51382">
    <property type="entry name" value="SPX"/>
    <property type="match status" value="1"/>
</dbReference>
<keyword evidence="5" id="KW-1185">Reference proteome</keyword>
<name>A0A9W7GQU3_HIBTR</name>
<dbReference type="InterPro" id="IPR004331">
    <property type="entry name" value="SPX_dom"/>
</dbReference>
<evidence type="ECO:0000313" key="5">
    <source>
        <dbReference type="Proteomes" id="UP001165190"/>
    </source>
</evidence>
<gene>
    <name evidence="4" type="ORF">HRI_000071300</name>
</gene>
<sequence>MNELQGTTDVKQSDNGSQQIREDDPKKVPSIRLDPQEVLNHVKLNQATFTAAKVNCVRNPKQTQMDFSRDSLKRIEKQLKRAFIEFYYKLRLLKNYSFLNVLAFSKILKKYDKMTSRKASKYYTRTVDDSYLGSSDEVTKLMERVEATFIKHFSNSNRSKGMNKLRPKSKKERHRTSFGTGFFVGCIAALILAVVLIIHARDILDKEGRAQYMESMFPLYSLFGFMVLHMLMHAGNITRFELKN</sequence>
<evidence type="ECO:0000256" key="2">
    <source>
        <dbReference type="SAM" id="Phobius"/>
    </source>
</evidence>
<dbReference type="EMBL" id="BSYR01000002">
    <property type="protein sequence ID" value="GMI64020.1"/>
    <property type="molecule type" value="Genomic_DNA"/>
</dbReference>
<dbReference type="OrthoDB" id="9970435at2759"/>
<feature type="domain" description="SPX" evidence="3">
    <location>
        <begin position="1"/>
        <end position="125"/>
    </location>
</feature>
<keyword evidence="2" id="KW-1133">Transmembrane helix</keyword>
<feature type="compositionally biased region" description="Polar residues" evidence="1">
    <location>
        <begin position="1"/>
        <end position="19"/>
    </location>
</feature>
<dbReference type="GO" id="GO:0000822">
    <property type="term" value="F:inositol hexakisphosphate binding"/>
    <property type="evidence" value="ECO:0007669"/>
    <property type="project" value="TreeGrafter"/>
</dbReference>
<evidence type="ECO:0000256" key="1">
    <source>
        <dbReference type="SAM" id="MobiDB-lite"/>
    </source>
</evidence>
<feature type="region of interest" description="Disordered" evidence="1">
    <location>
        <begin position="1"/>
        <end position="29"/>
    </location>
</feature>
<dbReference type="GO" id="GO:0005886">
    <property type="term" value="C:plasma membrane"/>
    <property type="evidence" value="ECO:0007669"/>
    <property type="project" value="TreeGrafter"/>
</dbReference>
<dbReference type="PANTHER" id="PTHR10783">
    <property type="entry name" value="XENOTROPIC AND POLYTROPIC RETROVIRUS RECEPTOR 1-RELATED"/>
    <property type="match status" value="1"/>
</dbReference>